<keyword evidence="6" id="KW-0238">DNA-binding</keyword>
<keyword evidence="7" id="KW-0804">Transcription</keyword>
<accession>A0A9D4ELY6</accession>
<dbReference type="GO" id="GO:0000978">
    <property type="term" value="F:RNA polymerase II cis-regulatory region sequence-specific DNA binding"/>
    <property type="evidence" value="ECO:0007669"/>
    <property type="project" value="TreeGrafter"/>
</dbReference>
<evidence type="ECO:0000256" key="7">
    <source>
        <dbReference type="ARBA" id="ARBA00023163"/>
    </source>
</evidence>
<evidence type="ECO:0000256" key="9">
    <source>
        <dbReference type="PROSITE-ProRule" id="PRU00042"/>
    </source>
</evidence>
<evidence type="ECO:0000256" key="6">
    <source>
        <dbReference type="ARBA" id="ARBA00023125"/>
    </source>
</evidence>
<dbReference type="SMART" id="SM01366">
    <property type="entry name" value="c-clamp"/>
    <property type="match status" value="1"/>
</dbReference>
<evidence type="ECO:0000259" key="11">
    <source>
        <dbReference type="PROSITE" id="PS50157"/>
    </source>
</evidence>
<dbReference type="InterPro" id="IPR013087">
    <property type="entry name" value="Znf_C2H2_type"/>
</dbReference>
<dbReference type="PANTHER" id="PTHR13006:SF9">
    <property type="entry name" value="GLUCOSE TRANSPORTER 4 ENHANCER FACTOR, ISOFORM G"/>
    <property type="match status" value="1"/>
</dbReference>
<dbReference type="GO" id="GO:0005634">
    <property type="term" value="C:nucleus"/>
    <property type="evidence" value="ECO:0007669"/>
    <property type="project" value="UniProtKB-SubCell"/>
</dbReference>
<dbReference type="InterPro" id="IPR052253">
    <property type="entry name" value="CR1/CR2-DNA-binding_regulator"/>
</dbReference>
<feature type="region of interest" description="Disordered" evidence="10">
    <location>
        <begin position="440"/>
        <end position="475"/>
    </location>
</feature>
<dbReference type="Pfam" id="PF15997">
    <property type="entry name" value="DUF4772"/>
    <property type="match status" value="1"/>
</dbReference>
<keyword evidence="8" id="KW-0539">Nucleus</keyword>
<proteinExistence type="predicted"/>
<keyword evidence="13" id="KW-1185">Reference proteome</keyword>
<dbReference type="Gene3D" id="2.30.30.140">
    <property type="match status" value="1"/>
</dbReference>
<feature type="domain" description="C2H2-type" evidence="11">
    <location>
        <begin position="309"/>
        <end position="339"/>
    </location>
</feature>
<evidence type="ECO:0000256" key="8">
    <source>
        <dbReference type="ARBA" id="ARBA00023242"/>
    </source>
</evidence>
<dbReference type="GO" id="GO:0006357">
    <property type="term" value="P:regulation of transcription by RNA polymerase II"/>
    <property type="evidence" value="ECO:0007669"/>
    <property type="project" value="TreeGrafter"/>
</dbReference>
<keyword evidence="2" id="KW-0479">Metal-binding</keyword>
<dbReference type="AlphaFoldDB" id="A0A9D4ELY6"/>
<keyword evidence="5" id="KW-0805">Transcription regulation</keyword>
<evidence type="ECO:0000256" key="2">
    <source>
        <dbReference type="ARBA" id="ARBA00022723"/>
    </source>
</evidence>
<reference evidence="12" key="2">
    <citation type="submission" date="2020-11" db="EMBL/GenBank/DDBJ databases">
        <authorList>
            <person name="McCartney M.A."/>
            <person name="Auch B."/>
            <person name="Kono T."/>
            <person name="Mallez S."/>
            <person name="Becker A."/>
            <person name="Gohl D.M."/>
            <person name="Silverstein K.A.T."/>
            <person name="Koren S."/>
            <person name="Bechman K.B."/>
            <person name="Herman A."/>
            <person name="Abrahante J.E."/>
            <person name="Garbe J."/>
        </authorList>
    </citation>
    <scope>NUCLEOTIDE SEQUENCE</scope>
    <source>
        <strain evidence="12">Duluth1</strain>
        <tissue evidence="12">Whole animal</tissue>
    </source>
</reference>
<feature type="region of interest" description="Disordered" evidence="10">
    <location>
        <begin position="242"/>
        <end position="271"/>
    </location>
</feature>
<dbReference type="GO" id="GO:0008270">
    <property type="term" value="F:zinc ion binding"/>
    <property type="evidence" value="ECO:0007669"/>
    <property type="project" value="UniProtKB-KW"/>
</dbReference>
<feature type="compositionally biased region" description="Low complexity" evidence="10">
    <location>
        <begin position="242"/>
        <end position="251"/>
    </location>
</feature>
<name>A0A9D4ELY6_DREPO</name>
<organism evidence="12 13">
    <name type="scientific">Dreissena polymorpha</name>
    <name type="common">Zebra mussel</name>
    <name type="synonym">Mytilus polymorpha</name>
    <dbReference type="NCBI Taxonomy" id="45954"/>
    <lineage>
        <taxon>Eukaryota</taxon>
        <taxon>Metazoa</taxon>
        <taxon>Spiralia</taxon>
        <taxon>Lophotrochozoa</taxon>
        <taxon>Mollusca</taxon>
        <taxon>Bivalvia</taxon>
        <taxon>Autobranchia</taxon>
        <taxon>Heteroconchia</taxon>
        <taxon>Euheterodonta</taxon>
        <taxon>Imparidentia</taxon>
        <taxon>Neoheterodontei</taxon>
        <taxon>Myida</taxon>
        <taxon>Dreissenoidea</taxon>
        <taxon>Dreissenidae</taxon>
        <taxon>Dreissena</taxon>
    </lineage>
</organism>
<keyword evidence="4" id="KW-0862">Zinc</keyword>
<dbReference type="OrthoDB" id="5950721at2759"/>
<evidence type="ECO:0000256" key="10">
    <source>
        <dbReference type="SAM" id="MobiDB-lite"/>
    </source>
</evidence>
<evidence type="ECO:0000313" key="13">
    <source>
        <dbReference type="Proteomes" id="UP000828390"/>
    </source>
</evidence>
<evidence type="ECO:0000256" key="5">
    <source>
        <dbReference type="ARBA" id="ARBA00023015"/>
    </source>
</evidence>
<protein>
    <recommendedName>
        <fullName evidence="11">C2H2-type domain-containing protein</fullName>
    </recommendedName>
</protein>
<evidence type="ECO:0000313" key="12">
    <source>
        <dbReference type="EMBL" id="KAH3780926.1"/>
    </source>
</evidence>
<feature type="compositionally biased region" description="Polar residues" evidence="10">
    <location>
        <begin position="461"/>
        <end position="475"/>
    </location>
</feature>
<dbReference type="PANTHER" id="PTHR13006">
    <property type="entry name" value="PAPILLOMAVIRUS REGULATORY FACTOR PRF-1"/>
    <property type="match status" value="1"/>
</dbReference>
<dbReference type="EMBL" id="JAIWYP010000008">
    <property type="protein sequence ID" value="KAH3780926.1"/>
    <property type="molecule type" value="Genomic_DNA"/>
</dbReference>
<reference evidence="12" key="1">
    <citation type="journal article" date="2019" name="bioRxiv">
        <title>The Genome of the Zebra Mussel, Dreissena polymorpha: A Resource for Invasive Species Research.</title>
        <authorList>
            <person name="McCartney M.A."/>
            <person name="Auch B."/>
            <person name="Kono T."/>
            <person name="Mallez S."/>
            <person name="Zhang Y."/>
            <person name="Obille A."/>
            <person name="Becker A."/>
            <person name="Abrahante J.E."/>
            <person name="Garbe J."/>
            <person name="Badalamenti J.P."/>
            <person name="Herman A."/>
            <person name="Mangelson H."/>
            <person name="Liachko I."/>
            <person name="Sullivan S."/>
            <person name="Sone E.D."/>
            <person name="Koren S."/>
            <person name="Silverstein K.A.T."/>
            <person name="Beckman K.B."/>
            <person name="Gohl D.M."/>
        </authorList>
    </citation>
    <scope>NUCLEOTIDE SEQUENCE</scope>
    <source>
        <strain evidence="12">Duluth1</strain>
        <tissue evidence="12">Whole animal</tissue>
    </source>
</reference>
<sequence>MFGSRRLAKRSIVGTRVAAKWQDGRYYPGVIRGEYAEETPFTDAVYSVLFEDGYEKNIPSKSIVGPGFQPGTTCVLKNGQPVFLTLNGREVSGLVVNHSLEVDEVLVNVQLPNGDDIDVIKRLDDVRLMKSRKSSRLKDQDTDYSKLADLQLNEAKKRTVSSGIDMPSKPIQYRAIRINDDADGHTNVTTASDESTEDVEMMDENIAALVLTSLSCSPQSPHFNANDFRDFCRNSQLSSSSQSSGFYSNQSERSDPSPPAPSHLSESAPTGSSMVFKNYHVDEGIAVDTIKLDGTENGSQRPMCKKTMYQCTWPGCSKISATCENIEKHIRDLHLGSDITEDHDGEEDFYYTEIEVNVENVTQGFSDMCSSPSTPPPSGFDTPTGHTPLVLPDHDYQKKDFQASFASSVPLTSAFLNRTNAMPIPIKIGEIQRSLSWQNTNTLSASPSPPIRISNRPTPQERLQQHQAQSPKIHNFSSSKSLAIHKKARSEVRKCRKVYGMDNRDMWCTQCKWKKACTRFLD</sequence>
<keyword evidence="3 9" id="KW-0863">Zinc-finger</keyword>
<comment type="caution">
    <text evidence="12">The sequence shown here is derived from an EMBL/GenBank/DDBJ whole genome shotgun (WGS) entry which is preliminary data.</text>
</comment>
<evidence type="ECO:0000256" key="1">
    <source>
        <dbReference type="ARBA" id="ARBA00004123"/>
    </source>
</evidence>
<gene>
    <name evidence="12" type="ORF">DPMN_158751</name>
</gene>
<dbReference type="InterPro" id="IPR031940">
    <property type="entry name" value="DUF4772"/>
</dbReference>
<dbReference type="PROSITE" id="PS50157">
    <property type="entry name" value="ZINC_FINGER_C2H2_2"/>
    <property type="match status" value="1"/>
</dbReference>
<dbReference type="GO" id="GO:0003700">
    <property type="term" value="F:DNA-binding transcription factor activity"/>
    <property type="evidence" value="ECO:0007669"/>
    <property type="project" value="TreeGrafter"/>
</dbReference>
<comment type="subcellular location">
    <subcellularLocation>
        <location evidence="1">Nucleus</location>
    </subcellularLocation>
</comment>
<evidence type="ECO:0000256" key="3">
    <source>
        <dbReference type="ARBA" id="ARBA00022771"/>
    </source>
</evidence>
<dbReference type="SUPFAM" id="SSF63748">
    <property type="entry name" value="Tudor/PWWP/MBT"/>
    <property type="match status" value="1"/>
</dbReference>
<evidence type="ECO:0000256" key="4">
    <source>
        <dbReference type="ARBA" id="ARBA00022833"/>
    </source>
</evidence>
<dbReference type="Proteomes" id="UP000828390">
    <property type="component" value="Unassembled WGS sequence"/>
</dbReference>
<dbReference type="CDD" id="cd20383">
    <property type="entry name" value="Tudor_53BP1"/>
    <property type="match status" value="1"/>
</dbReference>